<dbReference type="InterPro" id="IPR015875">
    <property type="entry name" value="IMP_DH/GMP_Rdtase_CS"/>
</dbReference>
<dbReference type="SUPFAM" id="SSF51412">
    <property type="entry name" value="Inosine monophosphate dehydrogenase (IMPDH)"/>
    <property type="match status" value="1"/>
</dbReference>
<dbReference type="PROSITE" id="PS00487">
    <property type="entry name" value="IMP_DH_GMP_RED"/>
    <property type="match status" value="1"/>
</dbReference>
<evidence type="ECO:0000256" key="5">
    <source>
        <dbReference type="ARBA" id="ARBA00022958"/>
    </source>
</evidence>
<dbReference type="GO" id="GO:0006183">
    <property type="term" value="P:GTP biosynthetic process"/>
    <property type="evidence" value="ECO:0007669"/>
    <property type="project" value="TreeGrafter"/>
</dbReference>
<dbReference type="FunFam" id="3.20.20.70:FF:000424">
    <property type="entry name" value="Inosine-5'-monophosphate dehydrogenase 2"/>
    <property type="match status" value="1"/>
</dbReference>
<comment type="similarity">
    <text evidence="2">Belongs to the IMPDH/GMPR family.</text>
</comment>
<dbReference type="CDD" id="cd00381">
    <property type="entry name" value="IMPDH"/>
    <property type="match status" value="1"/>
</dbReference>
<dbReference type="InterPro" id="IPR013785">
    <property type="entry name" value="Aldolase_TIM"/>
</dbReference>
<keyword evidence="7" id="KW-0520">NAD</keyword>
<evidence type="ECO:0000313" key="11">
    <source>
        <dbReference type="Proteomes" id="UP000278804"/>
    </source>
</evidence>
<evidence type="ECO:0000259" key="9">
    <source>
        <dbReference type="Pfam" id="PF00478"/>
    </source>
</evidence>
<keyword evidence="3" id="KW-0332">GMP biosynthesis</keyword>
<dbReference type="Proteomes" id="UP000278804">
    <property type="component" value="Chromosome"/>
</dbReference>
<reference evidence="10 11" key="1">
    <citation type="journal article" date="2020" name="Int. J. Syst. Evol. Microbiol.">
        <title>Description of Erysipelothrix piscisicarius sp. nov., an emergent fish pathogen, and assessment of virulence using a tiger barb (Puntigrus tetrazona) infection model.</title>
        <authorList>
            <person name="Pomaranski E.K."/>
            <person name="Griffin M.J."/>
            <person name="Camus A.C."/>
            <person name="Armwood A.R."/>
            <person name="Shelley J."/>
            <person name="Waldbieser G.C."/>
            <person name="LaFrentz B.R."/>
            <person name="Garcia J.C."/>
            <person name="Yanong R."/>
            <person name="Soto E."/>
        </authorList>
    </citation>
    <scope>NUCLEOTIDE SEQUENCE [LARGE SCALE GENOMIC DNA]</scope>
    <source>
        <strain evidence="10 11">15TAL0474</strain>
    </source>
</reference>
<dbReference type="GO" id="GO:0006177">
    <property type="term" value="P:GMP biosynthetic process"/>
    <property type="evidence" value="ECO:0007669"/>
    <property type="project" value="UniProtKB-KW"/>
</dbReference>
<evidence type="ECO:0000256" key="6">
    <source>
        <dbReference type="ARBA" id="ARBA00023002"/>
    </source>
</evidence>
<dbReference type="PANTHER" id="PTHR11911:SF111">
    <property type="entry name" value="INOSINE-5'-MONOPHOSPHATE DEHYDROGENASE"/>
    <property type="match status" value="1"/>
</dbReference>
<keyword evidence="4" id="KW-0658">Purine biosynthesis</keyword>
<dbReference type="KEGG" id="eri:EEI45_03800"/>
<evidence type="ECO:0000313" key="10">
    <source>
        <dbReference type="EMBL" id="AZK44007.1"/>
    </source>
</evidence>
<evidence type="ECO:0000256" key="8">
    <source>
        <dbReference type="ARBA" id="ARBA00048028"/>
    </source>
</evidence>
<organism evidence="10 11">
    <name type="scientific">Erysipelothrix piscisicarius</name>
    <dbReference type="NCBI Taxonomy" id="2485784"/>
    <lineage>
        <taxon>Bacteria</taxon>
        <taxon>Bacillati</taxon>
        <taxon>Bacillota</taxon>
        <taxon>Erysipelotrichia</taxon>
        <taxon>Erysipelotrichales</taxon>
        <taxon>Erysipelotrichaceae</taxon>
        <taxon>Erysipelothrix</taxon>
    </lineage>
</organism>
<sequence>MNMMNGKVIKEAYTFDDLLLVPAKSEVVPAQVKLQTRLTDKITLNIPIVSAAMDTVTEDAMAIMLAKLGGMGFVHKNMPIEAQAAMIKAVKETEVESSFEDANIDPQGRLRVGAAVGVGESSLERVRALVEAGVDIVAVDSAHGHSQGVIDTVRMIRAEFPELDIVGGNIVTAQGATDLIYAGANVIKVGVGPGSICTTRVVAGVGVPQLTAVNDVYSVARQYGVGVIADGGIKLSGDIAKALAAGGSCVMLGGLLAGTEETPGEVMEVFGKKVKGYVGMGSLSAMQRGSSDRYFQGGVSELKKLVPEGIEATVPFKGSIRDVIYQMLGGLRSGMGYCGCGTIEEMHQKAQFVKITGAGLRESHPHDVDNVKEAPNYHGK</sequence>
<dbReference type="AlphaFoldDB" id="A0A3S8RM92"/>
<dbReference type="EMBL" id="CP034234">
    <property type="protein sequence ID" value="AZK44007.1"/>
    <property type="molecule type" value="Genomic_DNA"/>
</dbReference>
<evidence type="ECO:0000256" key="4">
    <source>
        <dbReference type="ARBA" id="ARBA00022755"/>
    </source>
</evidence>
<comment type="cofactor">
    <cofactor evidence="1">
        <name>K(+)</name>
        <dbReference type="ChEBI" id="CHEBI:29103"/>
    </cofactor>
</comment>
<keyword evidence="11" id="KW-1185">Reference proteome</keyword>
<evidence type="ECO:0000256" key="7">
    <source>
        <dbReference type="ARBA" id="ARBA00023027"/>
    </source>
</evidence>
<gene>
    <name evidence="10" type="ORF">EEI45_03800</name>
</gene>
<dbReference type="InterPro" id="IPR005990">
    <property type="entry name" value="IMP_DH"/>
</dbReference>
<evidence type="ECO:0000256" key="2">
    <source>
        <dbReference type="ARBA" id="ARBA00005502"/>
    </source>
</evidence>
<dbReference type="Pfam" id="PF00478">
    <property type="entry name" value="IMPDH"/>
    <property type="match status" value="1"/>
</dbReference>
<feature type="domain" description="IMP dehydrogenase/GMP reductase" evidence="9">
    <location>
        <begin position="12"/>
        <end position="366"/>
    </location>
</feature>
<dbReference type="SMART" id="SM01240">
    <property type="entry name" value="IMPDH"/>
    <property type="match status" value="1"/>
</dbReference>
<dbReference type="GO" id="GO:0003938">
    <property type="term" value="F:IMP dehydrogenase activity"/>
    <property type="evidence" value="ECO:0007669"/>
    <property type="project" value="UniProtKB-EC"/>
</dbReference>
<accession>A0A3S8RM92</accession>
<proteinExistence type="inferred from homology"/>
<comment type="catalytic activity">
    <reaction evidence="8">
        <text>IMP + NAD(+) + H2O = XMP + NADH + H(+)</text>
        <dbReference type="Rhea" id="RHEA:11708"/>
        <dbReference type="ChEBI" id="CHEBI:15377"/>
        <dbReference type="ChEBI" id="CHEBI:15378"/>
        <dbReference type="ChEBI" id="CHEBI:57464"/>
        <dbReference type="ChEBI" id="CHEBI:57540"/>
        <dbReference type="ChEBI" id="CHEBI:57945"/>
        <dbReference type="ChEBI" id="CHEBI:58053"/>
        <dbReference type="EC" id="1.1.1.205"/>
    </reaction>
</comment>
<evidence type="ECO:0000256" key="1">
    <source>
        <dbReference type="ARBA" id="ARBA00001958"/>
    </source>
</evidence>
<dbReference type="PANTHER" id="PTHR11911">
    <property type="entry name" value="INOSINE-5-MONOPHOSPHATE DEHYDROGENASE RELATED"/>
    <property type="match status" value="1"/>
</dbReference>
<evidence type="ECO:0000256" key="3">
    <source>
        <dbReference type="ARBA" id="ARBA00022749"/>
    </source>
</evidence>
<keyword evidence="5" id="KW-0630">Potassium</keyword>
<dbReference type="InterPro" id="IPR001093">
    <property type="entry name" value="IMP_DH_GMPRt"/>
</dbReference>
<keyword evidence="6" id="KW-0560">Oxidoreductase</keyword>
<name>A0A3S8RM92_9FIRM</name>
<dbReference type="Gene3D" id="3.20.20.70">
    <property type="entry name" value="Aldolase class I"/>
    <property type="match status" value="2"/>
</dbReference>
<protein>
    <submittedName>
        <fullName evidence="10">Guanosine monophosphate reductase</fullName>
    </submittedName>
</protein>